<name>A0A8J3EMW1_9BACL</name>
<organism evidence="1 2">
    <name type="scientific">Pullulanibacillus pueri</name>
    <dbReference type="NCBI Taxonomy" id="1437324"/>
    <lineage>
        <taxon>Bacteria</taxon>
        <taxon>Bacillati</taxon>
        <taxon>Bacillota</taxon>
        <taxon>Bacilli</taxon>
        <taxon>Bacillales</taxon>
        <taxon>Sporolactobacillaceae</taxon>
        <taxon>Pullulanibacillus</taxon>
    </lineage>
</organism>
<protein>
    <submittedName>
        <fullName evidence="1">Uncharacterized protein</fullName>
    </submittedName>
</protein>
<proteinExistence type="predicted"/>
<keyword evidence="2" id="KW-1185">Reference proteome</keyword>
<accession>A0A8J3EMW1</accession>
<dbReference type="AlphaFoldDB" id="A0A8J3EMW1"/>
<dbReference type="RefSeq" id="WP_188498465.1">
    <property type="nucleotide sequence ID" value="NZ_BMFV01000030.1"/>
</dbReference>
<dbReference type="EMBL" id="BMFV01000030">
    <property type="protein sequence ID" value="GGH86017.1"/>
    <property type="molecule type" value="Genomic_DNA"/>
</dbReference>
<reference evidence="1" key="2">
    <citation type="submission" date="2020-09" db="EMBL/GenBank/DDBJ databases">
        <authorList>
            <person name="Sun Q."/>
            <person name="Zhou Y."/>
        </authorList>
    </citation>
    <scope>NUCLEOTIDE SEQUENCE</scope>
    <source>
        <strain evidence="1">CGMCC 1.12777</strain>
    </source>
</reference>
<comment type="caution">
    <text evidence="1">The sequence shown here is derived from an EMBL/GenBank/DDBJ whole genome shotgun (WGS) entry which is preliminary data.</text>
</comment>
<dbReference type="Proteomes" id="UP000656813">
    <property type="component" value="Unassembled WGS sequence"/>
</dbReference>
<gene>
    <name evidence="1" type="ORF">GCM10007096_32740</name>
</gene>
<sequence>MSHTTLRQRHKERNQCVREFHKEHEFKIQFGENGNSLLAKWERFFYKKIILPLKDVK</sequence>
<reference evidence="1" key="1">
    <citation type="journal article" date="2014" name="Int. J. Syst. Evol. Microbiol.">
        <title>Complete genome sequence of Corynebacterium casei LMG S-19264T (=DSM 44701T), isolated from a smear-ripened cheese.</title>
        <authorList>
            <consortium name="US DOE Joint Genome Institute (JGI-PGF)"/>
            <person name="Walter F."/>
            <person name="Albersmeier A."/>
            <person name="Kalinowski J."/>
            <person name="Ruckert C."/>
        </authorList>
    </citation>
    <scope>NUCLEOTIDE SEQUENCE</scope>
    <source>
        <strain evidence="1">CGMCC 1.12777</strain>
    </source>
</reference>
<evidence type="ECO:0000313" key="2">
    <source>
        <dbReference type="Proteomes" id="UP000656813"/>
    </source>
</evidence>
<evidence type="ECO:0000313" key="1">
    <source>
        <dbReference type="EMBL" id="GGH86017.1"/>
    </source>
</evidence>